<dbReference type="Pfam" id="PF09678">
    <property type="entry name" value="Caa3_CtaG"/>
    <property type="match status" value="1"/>
</dbReference>
<feature type="transmembrane region" description="Helical" evidence="6">
    <location>
        <begin position="58"/>
        <end position="79"/>
    </location>
</feature>
<evidence type="ECO:0000256" key="1">
    <source>
        <dbReference type="ARBA" id="ARBA00004651"/>
    </source>
</evidence>
<keyword evidence="8" id="KW-1185">Reference proteome</keyword>
<feature type="transmembrane region" description="Helical" evidence="6">
    <location>
        <begin position="133"/>
        <end position="153"/>
    </location>
</feature>
<dbReference type="RefSeq" id="WP_338453114.1">
    <property type="nucleotide sequence ID" value="NZ_CP137640.1"/>
</dbReference>
<dbReference type="Proteomes" id="UP001357223">
    <property type="component" value="Chromosome"/>
</dbReference>
<evidence type="ECO:0000256" key="3">
    <source>
        <dbReference type="ARBA" id="ARBA00022692"/>
    </source>
</evidence>
<feature type="transmembrane region" description="Helical" evidence="6">
    <location>
        <begin position="239"/>
        <end position="258"/>
    </location>
</feature>
<feature type="transmembrane region" description="Helical" evidence="6">
    <location>
        <begin position="91"/>
        <end position="113"/>
    </location>
</feature>
<feature type="transmembrane region" description="Helical" evidence="6">
    <location>
        <begin position="197"/>
        <end position="219"/>
    </location>
</feature>
<evidence type="ECO:0000256" key="4">
    <source>
        <dbReference type="ARBA" id="ARBA00022989"/>
    </source>
</evidence>
<evidence type="ECO:0000256" key="6">
    <source>
        <dbReference type="SAM" id="Phobius"/>
    </source>
</evidence>
<keyword evidence="4 6" id="KW-1133">Transmembrane helix</keyword>
<keyword evidence="3 6" id="KW-0812">Transmembrane</keyword>
<keyword evidence="2" id="KW-1003">Cell membrane</keyword>
<evidence type="ECO:0000313" key="7">
    <source>
        <dbReference type="EMBL" id="WVX84241.1"/>
    </source>
</evidence>
<evidence type="ECO:0000256" key="2">
    <source>
        <dbReference type="ARBA" id="ARBA00022475"/>
    </source>
</evidence>
<dbReference type="InterPro" id="IPR019108">
    <property type="entry name" value="Caa3_assmbl_CtaG-rel"/>
</dbReference>
<accession>A0ABZ2CMB6</accession>
<organism evidence="7 8">
    <name type="scientific">Niallia oryzisoli</name>
    <dbReference type="NCBI Taxonomy" id="1737571"/>
    <lineage>
        <taxon>Bacteria</taxon>
        <taxon>Bacillati</taxon>
        <taxon>Bacillota</taxon>
        <taxon>Bacilli</taxon>
        <taxon>Bacillales</taxon>
        <taxon>Bacillaceae</taxon>
        <taxon>Niallia</taxon>
    </lineage>
</organism>
<protein>
    <submittedName>
        <fullName evidence="7">Cytochrome c oxidase assembly protein</fullName>
    </submittedName>
</protein>
<dbReference type="EMBL" id="CP137640">
    <property type="protein sequence ID" value="WVX84241.1"/>
    <property type="molecule type" value="Genomic_DNA"/>
</dbReference>
<reference evidence="7 8" key="1">
    <citation type="submission" date="2023-10" db="EMBL/GenBank/DDBJ databases">
        <title>Niallia locisalis sp.nov. isolated from a salt pond sample.</title>
        <authorList>
            <person name="Li X.-J."/>
            <person name="Dong L."/>
        </authorList>
    </citation>
    <scope>NUCLEOTIDE SEQUENCE [LARGE SCALE GENOMIC DNA]</scope>
    <source>
        <strain evidence="7 8">DSM 29761</strain>
    </source>
</reference>
<feature type="transmembrane region" description="Helical" evidence="6">
    <location>
        <begin position="165"/>
        <end position="188"/>
    </location>
</feature>
<comment type="subcellular location">
    <subcellularLocation>
        <location evidence="1">Cell membrane</location>
        <topology evidence="1">Multi-pass membrane protein</topology>
    </subcellularLocation>
</comment>
<evidence type="ECO:0000256" key="5">
    <source>
        <dbReference type="ARBA" id="ARBA00023136"/>
    </source>
</evidence>
<proteinExistence type="predicted"/>
<evidence type="ECO:0000313" key="8">
    <source>
        <dbReference type="Proteomes" id="UP001357223"/>
    </source>
</evidence>
<name>A0ABZ2CMB6_9BACI</name>
<feature type="transmembrane region" description="Helical" evidence="6">
    <location>
        <begin position="25"/>
        <end position="46"/>
    </location>
</feature>
<gene>
    <name evidence="7" type="ORF">R4Z09_15320</name>
</gene>
<sequence length="276" mass="31604">MNIHNHIQHGKGLHTVQGNGEAFEVLLGLFFALIIVSYIIGALVTSRRYKKWPLYRSFFWIIGVFCVASVCIGSLANLAQWDFKAHMLTHLLLGMLAPLLFVLAAPMTLLLRILKVTSARRLSVILKRRYFRFIMDPIVVSILNIGGLWILYITELFTMMHHNSLLHFLIHVHVFLAGYFFTLSMIYIEPTPHRTSFVYRASVLLIALTFHCILSKYIYAHPPIGVPTVDAEIGGMLMYYGGDAIDIVIIFILCYQWYKVVRPRTAVTINKFKQSL</sequence>
<keyword evidence="5 6" id="KW-0472">Membrane</keyword>